<evidence type="ECO:0000313" key="2">
    <source>
        <dbReference type="Proteomes" id="UP000479710"/>
    </source>
</evidence>
<keyword evidence="2" id="KW-1185">Reference proteome</keyword>
<reference evidence="1 2" key="1">
    <citation type="submission" date="2019-11" db="EMBL/GenBank/DDBJ databases">
        <title>Whole genome sequence of Oryza granulata.</title>
        <authorList>
            <person name="Li W."/>
        </authorList>
    </citation>
    <scope>NUCLEOTIDE SEQUENCE [LARGE SCALE GENOMIC DNA]</scope>
    <source>
        <strain evidence="2">cv. Menghai</strain>
        <tissue evidence="1">Leaf</tissue>
    </source>
</reference>
<dbReference type="Proteomes" id="UP000479710">
    <property type="component" value="Unassembled WGS sequence"/>
</dbReference>
<gene>
    <name evidence="1" type="ORF">E2562_010015</name>
</gene>
<comment type="caution">
    <text evidence="1">The sequence shown here is derived from an EMBL/GenBank/DDBJ whole genome shotgun (WGS) entry which is preliminary data.</text>
</comment>
<name>A0A6G1EHM4_9ORYZ</name>
<dbReference type="EMBL" id="SPHZ02000003">
    <property type="protein sequence ID" value="KAF0924320.1"/>
    <property type="molecule type" value="Genomic_DNA"/>
</dbReference>
<accession>A0A6G1EHM4</accession>
<protein>
    <submittedName>
        <fullName evidence="1">Uncharacterized protein</fullName>
    </submittedName>
</protein>
<organism evidence="1 2">
    <name type="scientific">Oryza meyeriana var. granulata</name>
    <dbReference type="NCBI Taxonomy" id="110450"/>
    <lineage>
        <taxon>Eukaryota</taxon>
        <taxon>Viridiplantae</taxon>
        <taxon>Streptophyta</taxon>
        <taxon>Embryophyta</taxon>
        <taxon>Tracheophyta</taxon>
        <taxon>Spermatophyta</taxon>
        <taxon>Magnoliopsida</taxon>
        <taxon>Liliopsida</taxon>
        <taxon>Poales</taxon>
        <taxon>Poaceae</taxon>
        <taxon>BOP clade</taxon>
        <taxon>Oryzoideae</taxon>
        <taxon>Oryzeae</taxon>
        <taxon>Oryzinae</taxon>
        <taxon>Oryza</taxon>
        <taxon>Oryza meyeriana</taxon>
    </lineage>
</organism>
<evidence type="ECO:0000313" key="1">
    <source>
        <dbReference type="EMBL" id="KAF0924320.1"/>
    </source>
</evidence>
<sequence length="96" mass="10718">MANQPHSHTHTHAALLQLQRPWWVAGEDDGDKRISWRRWMEAYLAALPEQADEARGEGPENGGRNAVLHVGRPAGGALAIHTDKSHRVAVQRRPFT</sequence>
<proteinExistence type="predicted"/>
<dbReference type="AlphaFoldDB" id="A0A6G1EHM4"/>